<proteinExistence type="predicted"/>
<evidence type="ECO:0008006" key="4">
    <source>
        <dbReference type="Google" id="ProtNLM"/>
    </source>
</evidence>
<sequence>MKKTLLLSLFSLTLGLLPEVASARSVSAFNGLASHPSEASCWNHGFGGITNNCTATRRWCMPLTVDPAGSYNVYIAAYGASPSNNVGCFATGVNRELTAAWSSATTYLPAFGSSQVISLSGAYVPPGGSLYACCDVAPGGRLNNVLW</sequence>
<protein>
    <recommendedName>
        <fullName evidence="4">Secreted protein</fullName>
    </recommendedName>
</protein>
<keyword evidence="1" id="KW-0732">Signal</keyword>
<evidence type="ECO:0000313" key="2">
    <source>
        <dbReference type="EMBL" id="MCY1074123.1"/>
    </source>
</evidence>
<organism evidence="2 3">
    <name type="scientific">Archangium lansingense</name>
    <dbReference type="NCBI Taxonomy" id="2995310"/>
    <lineage>
        <taxon>Bacteria</taxon>
        <taxon>Pseudomonadati</taxon>
        <taxon>Myxococcota</taxon>
        <taxon>Myxococcia</taxon>
        <taxon>Myxococcales</taxon>
        <taxon>Cystobacterineae</taxon>
        <taxon>Archangiaceae</taxon>
        <taxon>Archangium</taxon>
    </lineage>
</organism>
<accession>A0ABT3ZXL4</accession>
<evidence type="ECO:0000313" key="3">
    <source>
        <dbReference type="Proteomes" id="UP001207654"/>
    </source>
</evidence>
<feature type="signal peptide" evidence="1">
    <location>
        <begin position="1"/>
        <end position="23"/>
    </location>
</feature>
<dbReference type="RefSeq" id="WP_267533104.1">
    <property type="nucleotide sequence ID" value="NZ_JAPNKA010000001.1"/>
</dbReference>
<dbReference type="EMBL" id="JAPNKA010000001">
    <property type="protein sequence ID" value="MCY1074123.1"/>
    <property type="molecule type" value="Genomic_DNA"/>
</dbReference>
<comment type="caution">
    <text evidence="2">The sequence shown here is derived from an EMBL/GenBank/DDBJ whole genome shotgun (WGS) entry which is preliminary data.</text>
</comment>
<evidence type="ECO:0000256" key="1">
    <source>
        <dbReference type="SAM" id="SignalP"/>
    </source>
</evidence>
<gene>
    <name evidence="2" type="ORF">OV287_06465</name>
</gene>
<keyword evidence="3" id="KW-1185">Reference proteome</keyword>
<reference evidence="2 3" key="1">
    <citation type="submission" date="2022-11" db="EMBL/GenBank/DDBJ databases">
        <title>Minimal conservation of predation-associated metabolite biosynthetic gene clusters underscores biosynthetic potential of Myxococcota including descriptions for ten novel species: Archangium lansinium sp. nov., Myxococcus landrumus sp. nov., Nannocystis bai.</title>
        <authorList>
            <person name="Ahearne A."/>
            <person name="Stevens C."/>
            <person name="Phillips K."/>
        </authorList>
    </citation>
    <scope>NUCLEOTIDE SEQUENCE [LARGE SCALE GENOMIC DNA]</scope>
    <source>
        <strain evidence="2 3">MIWBW</strain>
    </source>
</reference>
<dbReference type="Proteomes" id="UP001207654">
    <property type="component" value="Unassembled WGS sequence"/>
</dbReference>
<feature type="chain" id="PRO_5046703959" description="Secreted protein" evidence="1">
    <location>
        <begin position="24"/>
        <end position="147"/>
    </location>
</feature>
<name>A0ABT3ZXL4_9BACT</name>